<feature type="chain" id="PRO_5012638545" evidence="2">
    <location>
        <begin position="21"/>
        <end position="463"/>
    </location>
</feature>
<feature type="transmembrane region" description="Helical" evidence="1">
    <location>
        <begin position="336"/>
        <end position="359"/>
    </location>
</feature>
<evidence type="ECO:0000313" key="3">
    <source>
        <dbReference type="EMBL" id="OLP99642.1"/>
    </source>
</evidence>
<keyword evidence="2" id="KW-0732">Signal</keyword>
<dbReference type="Proteomes" id="UP000186817">
    <property type="component" value="Unassembled WGS sequence"/>
</dbReference>
<proteinExistence type="predicted"/>
<gene>
    <name evidence="3" type="ORF">AK812_SmicGene17785</name>
</gene>
<keyword evidence="1" id="KW-0812">Transmembrane</keyword>
<keyword evidence="1" id="KW-1133">Transmembrane helix</keyword>
<feature type="signal peptide" evidence="2">
    <location>
        <begin position="1"/>
        <end position="20"/>
    </location>
</feature>
<keyword evidence="4" id="KW-1185">Reference proteome</keyword>
<feature type="transmembrane region" description="Helical" evidence="1">
    <location>
        <begin position="441"/>
        <end position="461"/>
    </location>
</feature>
<dbReference type="OrthoDB" id="436865at2759"/>
<comment type="caution">
    <text evidence="3">The sequence shown here is derived from an EMBL/GenBank/DDBJ whole genome shotgun (WGS) entry which is preliminary data.</text>
</comment>
<organism evidence="3 4">
    <name type="scientific">Symbiodinium microadriaticum</name>
    <name type="common">Dinoflagellate</name>
    <name type="synonym">Zooxanthella microadriatica</name>
    <dbReference type="NCBI Taxonomy" id="2951"/>
    <lineage>
        <taxon>Eukaryota</taxon>
        <taxon>Sar</taxon>
        <taxon>Alveolata</taxon>
        <taxon>Dinophyceae</taxon>
        <taxon>Suessiales</taxon>
        <taxon>Symbiodiniaceae</taxon>
        <taxon>Symbiodinium</taxon>
    </lineage>
</organism>
<feature type="transmembrane region" description="Helical" evidence="1">
    <location>
        <begin position="419"/>
        <end position="435"/>
    </location>
</feature>
<name>A0A1Q9DWU4_SYMMI</name>
<evidence type="ECO:0000313" key="4">
    <source>
        <dbReference type="Proteomes" id="UP000186817"/>
    </source>
</evidence>
<dbReference type="EMBL" id="LSRX01000354">
    <property type="protein sequence ID" value="OLP99642.1"/>
    <property type="molecule type" value="Genomic_DNA"/>
</dbReference>
<reference evidence="3 4" key="1">
    <citation type="submission" date="2016-02" db="EMBL/GenBank/DDBJ databases">
        <title>Genome analysis of coral dinoflagellate symbionts highlights evolutionary adaptations to a symbiotic lifestyle.</title>
        <authorList>
            <person name="Aranda M."/>
            <person name="Li Y."/>
            <person name="Liew Y.J."/>
            <person name="Baumgarten S."/>
            <person name="Simakov O."/>
            <person name="Wilson M."/>
            <person name="Piel J."/>
            <person name="Ashoor H."/>
            <person name="Bougouffa S."/>
            <person name="Bajic V.B."/>
            <person name="Ryu T."/>
            <person name="Ravasi T."/>
            <person name="Bayer T."/>
            <person name="Micklem G."/>
            <person name="Kim H."/>
            <person name="Bhak J."/>
            <person name="Lajeunesse T.C."/>
            <person name="Voolstra C.R."/>
        </authorList>
    </citation>
    <scope>NUCLEOTIDE SEQUENCE [LARGE SCALE GENOMIC DNA]</scope>
    <source>
        <strain evidence="3 4">CCMP2467</strain>
    </source>
</reference>
<accession>A0A1Q9DWU4</accession>
<evidence type="ECO:0000256" key="1">
    <source>
        <dbReference type="SAM" id="Phobius"/>
    </source>
</evidence>
<evidence type="ECO:0000256" key="2">
    <source>
        <dbReference type="SAM" id="SignalP"/>
    </source>
</evidence>
<dbReference type="AlphaFoldDB" id="A0A1Q9DWU4"/>
<protein>
    <submittedName>
        <fullName evidence="3">Uncharacterized protein</fullName>
    </submittedName>
</protein>
<sequence length="463" mass="50809">MLSLALSFMQLEVKFIGCWTLVVPTNVVSKQTLETGHVKILSKRKMFKTVCQTATGDLLEVESDTHATIEVNFLTTRHIPLICQTYRDNLDASSASQTCTRLNLFVTKLSMWNSMTGQLECSHISGEKNDDADLLSRWDGQSELSDCFLPKSRVDISLSDFWDIRFAVTLHPEDAFLKWRLPEPHQLGPSGDPVSAANILPLSGLVLTTAQQLAFRPALTGELSVCSQAVDLPGMASIDPATRDKILQDPQVQSAVKKAGQDALSDPAVQAQILKVAQEKFPEAASAAKDKVLEWANDPEVQKQAYAYAGLAAEYAWQSVSQVGGLIEQGPTGVRVLAFVGGAGAFAQSIWVLLGLINIASASTQLPKYVVHGYQLIFASTTMLFEAKPEWIQKVPGLNSYQDLLIDKAKFLAETYGRGLFYGFQGTLFLCFASFTNLPELALGLWFLFMAFLHIAMHFGIMC</sequence>
<keyword evidence="1" id="KW-0472">Membrane</keyword>